<sequence length="82" mass="9387">MSDYIEVPQETVADRLEALIQAAHNGARVVIMRDGKARAYIRPANPEMTPDAYDALLALKHFPRDHGVSDEQLRAWQEEDRR</sequence>
<name>A0A6S7CAR0_9BURK</name>
<evidence type="ECO:0000313" key="3">
    <source>
        <dbReference type="Proteomes" id="UP000494105"/>
    </source>
</evidence>
<evidence type="ECO:0000313" key="2">
    <source>
        <dbReference type="EMBL" id="CAB3839358.1"/>
    </source>
</evidence>
<keyword evidence="4" id="KW-1185">Reference proteome</keyword>
<dbReference type="EMBL" id="CADILD010000001">
    <property type="protein sequence ID" value="CAB3839358.1"/>
    <property type="molecule type" value="Genomic_DNA"/>
</dbReference>
<accession>A0A6S7CAR0</accession>
<dbReference type="RefSeq" id="WP_050728487.1">
    <property type="nucleotide sequence ID" value="NZ_CADIJS010000001.1"/>
</dbReference>
<dbReference type="Proteomes" id="UP000494105">
    <property type="component" value="Unassembled WGS sequence"/>
</dbReference>
<dbReference type="AlphaFoldDB" id="A0A6S7CAR0"/>
<evidence type="ECO:0008006" key="5">
    <source>
        <dbReference type="Google" id="ProtNLM"/>
    </source>
</evidence>
<dbReference type="EMBL" id="CADIJS010000001">
    <property type="protein sequence ID" value="CAB3668196.1"/>
    <property type="molecule type" value="Genomic_DNA"/>
</dbReference>
<proteinExistence type="predicted"/>
<protein>
    <recommendedName>
        <fullName evidence="5">Antitoxin</fullName>
    </recommendedName>
</protein>
<gene>
    <name evidence="2" type="ORF">LMG1861_01201</name>
    <name evidence="1" type="ORF">LMG1873_00966</name>
</gene>
<reference evidence="3 4" key="1">
    <citation type="submission" date="2020-04" db="EMBL/GenBank/DDBJ databases">
        <authorList>
            <person name="De Canck E."/>
        </authorList>
    </citation>
    <scope>NUCLEOTIDE SEQUENCE [LARGE SCALE GENOMIC DNA]</scope>
    <source>
        <strain evidence="2 3">LMG 1861</strain>
        <strain evidence="1 4">LMG 1873</strain>
    </source>
</reference>
<dbReference type="Proteomes" id="UP000494116">
    <property type="component" value="Unassembled WGS sequence"/>
</dbReference>
<organism evidence="2 3">
    <name type="scientific">Achromobacter piechaudii</name>
    <dbReference type="NCBI Taxonomy" id="72556"/>
    <lineage>
        <taxon>Bacteria</taxon>
        <taxon>Pseudomonadati</taxon>
        <taxon>Pseudomonadota</taxon>
        <taxon>Betaproteobacteria</taxon>
        <taxon>Burkholderiales</taxon>
        <taxon>Alcaligenaceae</taxon>
        <taxon>Achromobacter</taxon>
    </lineage>
</organism>
<evidence type="ECO:0000313" key="4">
    <source>
        <dbReference type="Proteomes" id="UP000494116"/>
    </source>
</evidence>
<evidence type="ECO:0000313" key="1">
    <source>
        <dbReference type="EMBL" id="CAB3668196.1"/>
    </source>
</evidence>